<evidence type="ECO:0000313" key="2">
    <source>
        <dbReference type="Proteomes" id="UP000053562"/>
    </source>
</evidence>
<evidence type="ECO:0000313" key="1">
    <source>
        <dbReference type="EMBL" id="KMZ76568.1"/>
    </source>
</evidence>
<proteinExistence type="predicted"/>
<accession>A0A0J9UT18</accession>
<dbReference type="OrthoDB" id="10602792at2759"/>
<dbReference type="EMBL" id="KQ234702">
    <property type="protein sequence ID" value="KMZ76568.1"/>
    <property type="molecule type" value="Genomic_DNA"/>
</dbReference>
<dbReference type="Proteomes" id="UP000053562">
    <property type="component" value="Unassembled WGS sequence"/>
</dbReference>
<name>A0A0J9UT18_PLAVI</name>
<organism evidence="1 2">
    <name type="scientific">Plasmodium vivax India VII</name>
    <dbReference type="NCBI Taxonomy" id="1077284"/>
    <lineage>
        <taxon>Eukaryota</taxon>
        <taxon>Sar</taxon>
        <taxon>Alveolata</taxon>
        <taxon>Apicomplexa</taxon>
        <taxon>Aconoidasida</taxon>
        <taxon>Haemosporida</taxon>
        <taxon>Plasmodiidae</taxon>
        <taxon>Plasmodium</taxon>
        <taxon>Plasmodium (Plasmodium)</taxon>
    </lineage>
</organism>
<reference evidence="1 2" key="1">
    <citation type="submission" date="2011-08" db="EMBL/GenBank/DDBJ databases">
        <title>The Genome Sequence of Plasmodium vivax India VII.</title>
        <authorList>
            <consortium name="The Broad Institute Genome Sequencing Platform"/>
            <consortium name="The Broad Institute Genome Sequencing Center for Infectious Disease"/>
            <person name="Neafsey D."/>
            <person name="Carlton J."/>
            <person name="Barnwell J."/>
            <person name="Collins W."/>
            <person name="Escalante A."/>
            <person name="Mullikin J."/>
            <person name="Saul A."/>
            <person name="Guigo R."/>
            <person name="Camara F."/>
            <person name="Young S.K."/>
            <person name="Zeng Q."/>
            <person name="Gargeya S."/>
            <person name="Fitzgerald M."/>
            <person name="Haas B."/>
            <person name="Abouelleil A."/>
            <person name="Alvarado L."/>
            <person name="Arachchi H.M."/>
            <person name="Berlin A."/>
            <person name="Brown A."/>
            <person name="Chapman S.B."/>
            <person name="Chen Z."/>
            <person name="Dunbar C."/>
            <person name="Freedman E."/>
            <person name="Gearin G."/>
            <person name="Gellesch M."/>
            <person name="Goldberg J."/>
            <person name="Griggs A."/>
            <person name="Gujja S."/>
            <person name="Heiman D."/>
            <person name="Howarth C."/>
            <person name="Larson L."/>
            <person name="Lui A."/>
            <person name="MacDonald P.J.P."/>
            <person name="Montmayeur A."/>
            <person name="Murphy C."/>
            <person name="Neiman D."/>
            <person name="Pearson M."/>
            <person name="Priest M."/>
            <person name="Roberts A."/>
            <person name="Saif S."/>
            <person name="Shea T."/>
            <person name="Shenoy N."/>
            <person name="Sisk P."/>
            <person name="Stolte C."/>
            <person name="Sykes S."/>
            <person name="Wortman J."/>
            <person name="Nusbaum C."/>
            <person name="Birren B."/>
        </authorList>
    </citation>
    <scope>NUCLEOTIDE SEQUENCE [LARGE SCALE GENOMIC DNA]</scope>
    <source>
        <strain evidence="1 2">India VII</strain>
    </source>
</reference>
<protein>
    <submittedName>
        <fullName evidence="1">Uncharacterized protein</fullName>
    </submittedName>
</protein>
<gene>
    <name evidence="1" type="ORF">PVIIG_06206</name>
</gene>
<dbReference type="AlphaFoldDB" id="A0A0J9UT18"/>
<sequence>MESSQDDDYYTIVDLFPTQEGRFDINNINYKYEDFTLCNSIGPRKNIIDEVPFISDCAKVARYIKGIYTEYPIENETYRCKYLNYSINSVIKNNGNLNFTEEQLIEAYVRLATELNVCKDSIKIIEDSVFKNIEELSNIYYKFNKQINMNNRNQTTDCPDFPHSVQSYQNIKSTCRVETKKFCDAVDKFKDHYLSKISQVKCKNVVYELESFLLLDHTKPLSFEEKAEGKTDRTEVLEDVIREGMGTENAEILNPVEPLDVDNNRGPPKDNASNPVRTITYTSLGLVLPLATLYRVKNNYLKNVIILYEY</sequence>